<dbReference type="EMBL" id="JAHBCI010000011">
    <property type="protein sequence ID" value="KAG9495476.1"/>
    <property type="molecule type" value="Genomic_DNA"/>
</dbReference>
<dbReference type="RefSeq" id="XP_044674476.1">
    <property type="nucleotide sequence ID" value="XM_044831201.1"/>
</dbReference>
<evidence type="ECO:0000256" key="1">
    <source>
        <dbReference type="SAM" id="Phobius"/>
    </source>
</evidence>
<keyword evidence="3" id="KW-1185">Reference proteome</keyword>
<feature type="transmembrane region" description="Helical" evidence="1">
    <location>
        <begin position="429"/>
        <end position="450"/>
    </location>
</feature>
<feature type="transmembrane region" description="Helical" evidence="1">
    <location>
        <begin position="87"/>
        <end position="105"/>
    </location>
</feature>
<reference evidence="2" key="1">
    <citation type="journal article" date="2021" name="Mol. Plant Microbe Interact.">
        <title>Telomere to telomere genome assembly of Fusarium musae F31, causal agent of crown rot disease of banana.</title>
        <authorList>
            <person name="Degradi L."/>
            <person name="Tava V."/>
            <person name="Kunova A."/>
            <person name="Cortesi P."/>
            <person name="Saracchi M."/>
            <person name="Pasquali M."/>
        </authorList>
    </citation>
    <scope>NUCLEOTIDE SEQUENCE</scope>
    <source>
        <strain evidence="2">F31</strain>
    </source>
</reference>
<dbReference type="KEGG" id="fmu:J7337_013724"/>
<comment type="caution">
    <text evidence="2">The sequence shown here is derived from an EMBL/GenBank/DDBJ whole genome shotgun (WGS) entry which is preliminary data.</text>
</comment>
<feature type="transmembrane region" description="Helical" evidence="1">
    <location>
        <begin position="49"/>
        <end position="75"/>
    </location>
</feature>
<gene>
    <name evidence="2" type="ORF">J7337_013724</name>
</gene>
<evidence type="ECO:0000313" key="3">
    <source>
        <dbReference type="Proteomes" id="UP000827133"/>
    </source>
</evidence>
<dbReference type="Proteomes" id="UP000827133">
    <property type="component" value="Unassembled WGS sequence"/>
</dbReference>
<name>A0A9P8D553_9HYPO</name>
<dbReference type="GeneID" id="68321580"/>
<evidence type="ECO:0000313" key="2">
    <source>
        <dbReference type="EMBL" id="KAG9495476.1"/>
    </source>
</evidence>
<sequence>MAGQYYAVPSNGQHDIHLEFQNPPTTTTPSPPPITFQGLPARRRSKVKLWLGLIGKWFITVIFIIVVYGILIAYALYDVISEKQKKYFNALITGFLIALGLSTMSQLTHAVQDLRWWILSKRPRSRQKATQIGYASLGLCYSVDKTEDQALLVPGNVSIANLSTISSSNIIDTSGSTKSEEYAANSYGIISLALNEGSPDEILSPGTLFFTDNEVLFSAGGSCAYVFRETNPLSLDNPKSAPVSAVTDRKVNTTTHCDALKVRQGGNGTGQLITVDDGSRETNITLPTREVPGEKVYMTSASHNCGRGCSIVWVFEPSSTDPWLYNCTVEMGPVENAKRPEHEVGQRLMRLATSAIALGDADGPNDTRSNSYPVESAYGMPLNGSTEWLEYLLSRFATGMLAAVIETNTDIILAGQMPTIGQKLNVSHWGIITLILWITAFLQLLVAVVATKVSERVVVPEGDSLSEARVLRGMVDEDVLDGESAGGKGKRLWIYRNRHLGDGLYDLYMEEVRT</sequence>
<keyword evidence="1" id="KW-0472">Membrane</keyword>
<protein>
    <submittedName>
        <fullName evidence="2">Uncharacterized protein</fullName>
    </submittedName>
</protein>
<keyword evidence="1" id="KW-0812">Transmembrane</keyword>
<organism evidence="2 3">
    <name type="scientific">Fusarium musae</name>
    <dbReference type="NCBI Taxonomy" id="1042133"/>
    <lineage>
        <taxon>Eukaryota</taxon>
        <taxon>Fungi</taxon>
        <taxon>Dikarya</taxon>
        <taxon>Ascomycota</taxon>
        <taxon>Pezizomycotina</taxon>
        <taxon>Sordariomycetes</taxon>
        <taxon>Hypocreomycetidae</taxon>
        <taxon>Hypocreales</taxon>
        <taxon>Nectriaceae</taxon>
        <taxon>Fusarium</taxon>
    </lineage>
</organism>
<dbReference type="AlphaFoldDB" id="A0A9P8D553"/>
<keyword evidence="1" id="KW-1133">Transmembrane helix</keyword>
<accession>A0A9P8D553</accession>
<proteinExistence type="predicted"/>